<dbReference type="PIRSF" id="PIRSF000232">
    <property type="entry name" value="YdjA"/>
    <property type="match status" value="1"/>
</dbReference>
<accession>A0ABT1ZLH1</accession>
<reference evidence="10 11" key="1">
    <citation type="submission" date="2022-08" db="EMBL/GenBank/DDBJ databases">
        <title>Reclassification of Massilia species as members of the genera Telluria, Duganella, Pseudoduganella, Mokoshia gen. nov. and Zemynaea gen. nov. using orthogonal and non-orthogonal genome-based approaches.</title>
        <authorList>
            <person name="Bowman J.P."/>
        </authorList>
    </citation>
    <scope>NUCLEOTIDE SEQUENCE [LARGE SCALE GENOMIC DNA]</scope>
    <source>
        <strain evidence="10 11">JCM 31316</strain>
    </source>
</reference>
<keyword evidence="6 8" id="KW-0560">Oxidoreductase</keyword>
<keyword evidence="3 8" id="KW-0285">Flavoprotein</keyword>
<comment type="similarity">
    <text evidence="2 8">Belongs to the nitroreductase family.</text>
</comment>
<keyword evidence="4 8" id="KW-0288">FMN</keyword>
<dbReference type="Pfam" id="PF00881">
    <property type="entry name" value="Nitroreductase"/>
    <property type="match status" value="1"/>
</dbReference>
<evidence type="ECO:0000256" key="4">
    <source>
        <dbReference type="ARBA" id="ARBA00022643"/>
    </source>
</evidence>
<dbReference type="InterPro" id="IPR000415">
    <property type="entry name" value="Nitroreductase-like"/>
</dbReference>
<evidence type="ECO:0000313" key="11">
    <source>
        <dbReference type="Proteomes" id="UP001204151"/>
    </source>
</evidence>
<dbReference type="Gene3D" id="3.40.109.10">
    <property type="entry name" value="NADH Oxidase"/>
    <property type="match status" value="1"/>
</dbReference>
<gene>
    <name evidence="10" type="ORF">NX784_03960</name>
</gene>
<dbReference type="InterPro" id="IPR052530">
    <property type="entry name" value="NAD(P)H_nitroreductase"/>
</dbReference>
<evidence type="ECO:0000256" key="3">
    <source>
        <dbReference type="ARBA" id="ARBA00022630"/>
    </source>
</evidence>
<dbReference type="RefSeq" id="WP_258815391.1">
    <property type="nucleotide sequence ID" value="NZ_JANUGW010000002.1"/>
</dbReference>
<protein>
    <recommendedName>
        <fullName evidence="8">Putative NAD(P)H nitroreductase</fullName>
        <ecNumber evidence="8">1.-.-.-</ecNumber>
    </recommendedName>
</protein>
<comment type="caution">
    <text evidence="10">The sequence shown here is derived from an EMBL/GenBank/DDBJ whole genome shotgun (WGS) entry which is preliminary data.</text>
</comment>
<dbReference type="PANTHER" id="PTHR43821:SF1">
    <property type="entry name" value="NAD(P)H NITROREDUCTASE YDJA-RELATED"/>
    <property type="match status" value="1"/>
</dbReference>
<keyword evidence="5 8" id="KW-0521">NADP</keyword>
<proteinExistence type="inferred from homology"/>
<evidence type="ECO:0000256" key="7">
    <source>
        <dbReference type="ARBA" id="ARBA00023027"/>
    </source>
</evidence>
<dbReference type="InterPro" id="IPR026021">
    <property type="entry name" value="YdjA-like"/>
</dbReference>
<keyword evidence="7 8" id="KW-0520">NAD</keyword>
<evidence type="ECO:0000256" key="1">
    <source>
        <dbReference type="ARBA" id="ARBA00001917"/>
    </source>
</evidence>
<organism evidence="10 11">
    <name type="scientific">Massilia pinisoli</name>
    <dbReference type="NCBI Taxonomy" id="1772194"/>
    <lineage>
        <taxon>Bacteria</taxon>
        <taxon>Pseudomonadati</taxon>
        <taxon>Pseudomonadota</taxon>
        <taxon>Betaproteobacteria</taxon>
        <taxon>Burkholderiales</taxon>
        <taxon>Oxalobacteraceae</taxon>
        <taxon>Telluria group</taxon>
        <taxon>Massilia</taxon>
    </lineage>
</organism>
<evidence type="ECO:0000259" key="9">
    <source>
        <dbReference type="Pfam" id="PF00881"/>
    </source>
</evidence>
<evidence type="ECO:0000256" key="2">
    <source>
        <dbReference type="ARBA" id="ARBA00007118"/>
    </source>
</evidence>
<evidence type="ECO:0000256" key="6">
    <source>
        <dbReference type="ARBA" id="ARBA00023002"/>
    </source>
</evidence>
<dbReference type="EMBL" id="JANUGW010000002">
    <property type="protein sequence ID" value="MCS0580740.1"/>
    <property type="molecule type" value="Genomic_DNA"/>
</dbReference>
<dbReference type="Proteomes" id="UP001204151">
    <property type="component" value="Unassembled WGS sequence"/>
</dbReference>
<dbReference type="PANTHER" id="PTHR43821">
    <property type="entry name" value="NAD(P)H NITROREDUCTASE YDJA-RELATED"/>
    <property type="match status" value="1"/>
</dbReference>
<evidence type="ECO:0000256" key="5">
    <source>
        <dbReference type="ARBA" id="ARBA00022857"/>
    </source>
</evidence>
<feature type="domain" description="Nitroreductase" evidence="9">
    <location>
        <begin position="33"/>
        <end position="179"/>
    </location>
</feature>
<name>A0ABT1ZLH1_9BURK</name>
<dbReference type="SUPFAM" id="SSF55469">
    <property type="entry name" value="FMN-dependent nitroreductase-like"/>
    <property type="match status" value="1"/>
</dbReference>
<dbReference type="EC" id="1.-.-.-" evidence="8"/>
<keyword evidence="11" id="KW-1185">Reference proteome</keyword>
<evidence type="ECO:0000313" key="10">
    <source>
        <dbReference type="EMBL" id="MCS0580740.1"/>
    </source>
</evidence>
<dbReference type="InterPro" id="IPR029479">
    <property type="entry name" value="Nitroreductase"/>
</dbReference>
<evidence type="ECO:0000256" key="8">
    <source>
        <dbReference type="PIRNR" id="PIRNR000232"/>
    </source>
</evidence>
<comment type="cofactor">
    <cofactor evidence="1 8">
        <name>FMN</name>
        <dbReference type="ChEBI" id="CHEBI:58210"/>
    </cofactor>
</comment>
<sequence length="200" mass="21130">MHHIEKTVVAAPMNGDLWDLLAARRHVGLRRLVAPGPDDAVLARILEAAAQAPDHGLLRPWRFVLVPQARRDDLGAVFEEALVARDPAADDATRAAARAKAQHAPCVLVAILVDDPATPVPGTDKLVSLGCAIQNMLLAAQALGVSSGLASGGALETPGMRRLLRLSAHERAICFIGFGTAGAMKPPRPRPQPAQFFSSL</sequence>